<dbReference type="Gene3D" id="1.10.260.40">
    <property type="entry name" value="lambda repressor-like DNA-binding domains"/>
    <property type="match status" value="1"/>
</dbReference>
<evidence type="ECO:0000256" key="3">
    <source>
        <dbReference type="ARBA" id="ARBA00023163"/>
    </source>
</evidence>
<evidence type="ECO:0000256" key="2">
    <source>
        <dbReference type="ARBA" id="ARBA00023125"/>
    </source>
</evidence>
<evidence type="ECO:0000313" key="5">
    <source>
        <dbReference type="EMBL" id="RMT84273.1"/>
    </source>
</evidence>
<dbReference type="Pfam" id="PF07883">
    <property type="entry name" value="Cupin_2"/>
    <property type="match status" value="1"/>
</dbReference>
<dbReference type="InterPro" id="IPR050807">
    <property type="entry name" value="TransReg_Diox_bact_type"/>
</dbReference>
<sequence>MHEQKRAAPEHGDENEHGFRLADTGCAADRLHVGSRSHGFACDKRLDTQRCRESVQYNAQRIQMSTLMDKENSQRAPVLQHVSQNVRRLRNAADLSQTALSERSGVSRRMLVAIEAGEKNVSLATLDRVAEALEVAFSDLIQAPDVRDHSRINELAWAGSIHGSKAVLLAKANARREVELWEFCLAPGDLYAADADPEGWSEQVYVVEGHLTIRFSDAVETRRVGPGEFYMFPSSQPHRYCNESTVTLRFVRNVVL</sequence>
<dbReference type="SUPFAM" id="SSF47413">
    <property type="entry name" value="lambda repressor-like DNA-binding domains"/>
    <property type="match status" value="1"/>
</dbReference>
<reference evidence="5 6" key="1">
    <citation type="submission" date="2018-08" db="EMBL/GenBank/DDBJ databases">
        <title>Recombination of ecologically and evolutionarily significant loci maintains genetic cohesion in the Pseudomonas syringae species complex.</title>
        <authorList>
            <person name="Dillon M."/>
            <person name="Thakur S."/>
            <person name="Almeida R.N.D."/>
            <person name="Weir B.S."/>
            <person name="Guttman D.S."/>
        </authorList>
    </citation>
    <scope>NUCLEOTIDE SEQUENCE [LARGE SCALE GENOMIC DNA]</scope>
    <source>
        <strain evidence="5 6">ICMP 19473</strain>
    </source>
</reference>
<proteinExistence type="predicted"/>
<gene>
    <name evidence="5" type="ORF">ALP40_04959</name>
</gene>
<protein>
    <submittedName>
        <fullName evidence="5">DNA-binding protein</fullName>
    </submittedName>
</protein>
<dbReference type="CDD" id="cd02209">
    <property type="entry name" value="cupin_XRE_C"/>
    <property type="match status" value="1"/>
</dbReference>
<dbReference type="GO" id="GO:0003677">
    <property type="term" value="F:DNA binding"/>
    <property type="evidence" value="ECO:0007669"/>
    <property type="project" value="UniProtKB-KW"/>
</dbReference>
<dbReference type="Gene3D" id="2.60.120.10">
    <property type="entry name" value="Jelly Rolls"/>
    <property type="match status" value="1"/>
</dbReference>
<name>A0A3M5PJJ5_PSEVI</name>
<evidence type="ECO:0000259" key="4">
    <source>
        <dbReference type="PROSITE" id="PS50943"/>
    </source>
</evidence>
<dbReference type="InterPro" id="IPR014710">
    <property type="entry name" value="RmlC-like_jellyroll"/>
</dbReference>
<feature type="domain" description="HTH cro/C1-type" evidence="4">
    <location>
        <begin position="86"/>
        <end position="140"/>
    </location>
</feature>
<dbReference type="EMBL" id="RBTP01000012">
    <property type="protein sequence ID" value="RMT84273.1"/>
    <property type="molecule type" value="Genomic_DNA"/>
</dbReference>
<dbReference type="Pfam" id="PF01381">
    <property type="entry name" value="HTH_3"/>
    <property type="match status" value="1"/>
</dbReference>
<dbReference type="InterPro" id="IPR010982">
    <property type="entry name" value="Lambda_DNA-bd_dom_sf"/>
</dbReference>
<dbReference type="AlphaFoldDB" id="A0A3M5PJJ5"/>
<evidence type="ECO:0000313" key="6">
    <source>
        <dbReference type="Proteomes" id="UP000273854"/>
    </source>
</evidence>
<dbReference type="CDD" id="cd00093">
    <property type="entry name" value="HTH_XRE"/>
    <property type="match status" value="1"/>
</dbReference>
<keyword evidence="2 5" id="KW-0238">DNA-binding</keyword>
<dbReference type="GO" id="GO:0003700">
    <property type="term" value="F:DNA-binding transcription factor activity"/>
    <property type="evidence" value="ECO:0007669"/>
    <property type="project" value="TreeGrafter"/>
</dbReference>
<dbReference type="InterPro" id="IPR013096">
    <property type="entry name" value="Cupin_2"/>
</dbReference>
<dbReference type="PANTHER" id="PTHR46797:SF23">
    <property type="entry name" value="HTH-TYPE TRANSCRIPTIONAL REGULATOR SUTR"/>
    <property type="match status" value="1"/>
</dbReference>
<evidence type="ECO:0000256" key="1">
    <source>
        <dbReference type="ARBA" id="ARBA00023015"/>
    </source>
</evidence>
<dbReference type="InterPro" id="IPR011051">
    <property type="entry name" value="RmlC_Cupin_sf"/>
</dbReference>
<accession>A0A3M5PJJ5</accession>
<dbReference type="Proteomes" id="UP000273854">
    <property type="component" value="Unassembled WGS sequence"/>
</dbReference>
<dbReference type="SUPFAM" id="SSF51182">
    <property type="entry name" value="RmlC-like cupins"/>
    <property type="match status" value="1"/>
</dbReference>
<dbReference type="PANTHER" id="PTHR46797">
    <property type="entry name" value="HTH-TYPE TRANSCRIPTIONAL REGULATOR"/>
    <property type="match status" value="1"/>
</dbReference>
<dbReference type="InterPro" id="IPR001387">
    <property type="entry name" value="Cro/C1-type_HTH"/>
</dbReference>
<dbReference type="PROSITE" id="PS50943">
    <property type="entry name" value="HTH_CROC1"/>
    <property type="match status" value="1"/>
</dbReference>
<keyword evidence="3" id="KW-0804">Transcription</keyword>
<organism evidence="5 6">
    <name type="scientific">Pseudomonas viridiflava</name>
    <name type="common">Phytomonas viridiflava</name>
    <dbReference type="NCBI Taxonomy" id="33069"/>
    <lineage>
        <taxon>Bacteria</taxon>
        <taxon>Pseudomonadati</taxon>
        <taxon>Pseudomonadota</taxon>
        <taxon>Gammaproteobacteria</taxon>
        <taxon>Pseudomonadales</taxon>
        <taxon>Pseudomonadaceae</taxon>
        <taxon>Pseudomonas</taxon>
    </lineage>
</organism>
<comment type="caution">
    <text evidence="5">The sequence shown here is derived from an EMBL/GenBank/DDBJ whole genome shotgun (WGS) entry which is preliminary data.</text>
</comment>
<dbReference type="GO" id="GO:0005829">
    <property type="term" value="C:cytosol"/>
    <property type="evidence" value="ECO:0007669"/>
    <property type="project" value="TreeGrafter"/>
</dbReference>
<dbReference type="SMART" id="SM00530">
    <property type="entry name" value="HTH_XRE"/>
    <property type="match status" value="1"/>
</dbReference>
<keyword evidence="1" id="KW-0805">Transcription regulation</keyword>